<sequence>MTENTRGMISCVAPPPRFPHPPESPLAVPTTLELNMELIQNCMETNVAIENPVKNRTRRKETGELAVEVKKTAGAVRRTRDDEARRGPNKSQAVPMATRANITPETAAIPAFPMSVEVKLRLSRMIGKSGGAAKVETKQEKKEIQEM</sequence>
<reference evidence="2 3" key="1">
    <citation type="submission" date="2024-11" db="EMBL/GenBank/DDBJ databases">
        <title>A near-complete genome assembly of Cinchona calisaya.</title>
        <authorList>
            <person name="Lian D.C."/>
            <person name="Zhao X.W."/>
            <person name="Wei L."/>
        </authorList>
    </citation>
    <scope>NUCLEOTIDE SEQUENCE [LARGE SCALE GENOMIC DNA]</scope>
    <source>
        <tissue evidence="2">Nenye</tissue>
    </source>
</reference>
<proteinExistence type="predicted"/>
<name>A0ABD2ZLI4_9GENT</name>
<gene>
    <name evidence="2" type="ORF">ACH5RR_018451</name>
</gene>
<organism evidence="2 3">
    <name type="scientific">Cinchona calisaya</name>
    <dbReference type="NCBI Taxonomy" id="153742"/>
    <lineage>
        <taxon>Eukaryota</taxon>
        <taxon>Viridiplantae</taxon>
        <taxon>Streptophyta</taxon>
        <taxon>Embryophyta</taxon>
        <taxon>Tracheophyta</taxon>
        <taxon>Spermatophyta</taxon>
        <taxon>Magnoliopsida</taxon>
        <taxon>eudicotyledons</taxon>
        <taxon>Gunneridae</taxon>
        <taxon>Pentapetalae</taxon>
        <taxon>asterids</taxon>
        <taxon>lamiids</taxon>
        <taxon>Gentianales</taxon>
        <taxon>Rubiaceae</taxon>
        <taxon>Cinchonoideae</taxon>
        <taxon>Cinchoneae</taxon>
        <taxon>Cinchona</taxon>
    </lineage>
</organism>
<dbReference type="EMBL" id="JBJUIK010000008">
    <property type="protein sequence ID" value="KAL3520302.1"/>
    <property type="molecule type" value="Genomic_DNA"/>
</dbReference>
<keyword evidence="3" id="KW-1185">Reference proteome</keyword>
<dbReference type="Proteomes" id="UP001630127">
    <property type="component" value="Unassembled WGS sequence"/>
</dbReference>
<comment type="caution">
    <text evidence="2">The sequence shown here is derived from an EMBL/GenBank/DDBJ whole genome shotgun (WGS) entry which is preliminary data.</text>
</comment>
<feature type="region of interest" description="Disordered" evidence="1">
    <location>
        <begin position="1"/>
        <end position="23"/>
    </location>
</feature>
<evidence type="ECO:0000313" key="2">
    <source>
        <dbReference type="EMBL" id="KAL3520302.1"/>
    </source>
</evidence>
<dbReference type="AlphaFoldDB" id="A0ABD2ZLI4"/>
<feature type="compositionally biased region" description="Basic and acidic residues" evidence="1">
    <location>
        <begin position="135"/>
        <end position="147"/>
    </location>
</feature>
<protein>
    <submittedName>
        <fullName evidence="2">Uncharacterized protein</fullName>
    </submittedName>
</protein>
<accession>A0ABD2ZLI4</accession>
<evidence type="ECO:0000256" key="1">
    <source>
        <dbReference type="SAM" id="MobiDB-lite"/>
    </source>
</evidence>
<feature type="region of interest" description="Disordered" evidence="1">
    <location>
        <begin position="127"/>
        <end position="147"/>
    </location>
</feature>
<feature type="compositionally biased region" description="Pro residues" evidence="1">
    <location>
        <begin position="13"/>
        <end position="23"/>
    </location>
</feature>
<evidence type="ECO:0000313" key="3">
    <source>
        <dbReference type="Proteomes" id="UP001630127"/>
    </source>
</evidence>